<protein>
    <submittedName>
        <fullName evidence="10">Family 43 glycosylhydrolase</fullName>
    </submittedName>
</protein>
<dbReference type="CDD" id="cd18817">
    <property type="entry name" value="GH43f_LbAraf43-like"/>
    <property type="match status" value="1"/>
</dbReference>
<evidence type="ECO:0000256" key="1">
    <source>
        <dbReference type="ARBA" id="ARBA00009865"/>
    </source>
</evidence>
<dbReference type="SUPFAM" id="SSF110221">
    <property type="entry name" value="AbfB domain"/>
    <property type="match status" value="1"/>
</dbReference>
<keyword evidence="11" id="KW-1185">Reference proteome</keyword>
<reference evidence="10 11" key="1">
    <citation type="submission" date="2020-08" db="EMBL/GenBank/DDBJ databases">
        <title>A novel species.</title>
        <authorList>
            <person name="Gao J."/>
        </authorList>
    </citation>
    <scope>NUCLEOTIDE SEQUENCE [LARGE SCALE GENOMIC DNA]</scope>
    <source>
        <strain evidence="10 11">CRXT-G-22</strain>
    </source>
</reference>
<evidence type="ECO:0000256" key="8">
    <source>
        <dbReference type="SAM" id="SignalP"/>
    </source>
</evidence>
<dbReference type="GO" id="GO:0046556">
    <property type="term" value="F:alpha-L-arabinofuranosidase activity"/>
    <property type="evidence" value="ECO:0007669"/>
    <property type="project" value="InterPro"/>
</dbReference>
<evidence type="ECO:0000313" key="11">
    <source>
        <dbReference type="Proteomes" id="UP000516052"/>
    </source>
</evidence>
<evidence type="ECO:0000256" key="7">
    <source>
        <dbReference type="RuleBase" id="RU361187"/>
    </source>
</evidence>
<evidence type="ECO:0000259" key="9">
    <source>
        <dbReference type="Pfam" id="PF05270"/>
    </source>
</evidence>
<feature type="signal peptide" evidence="8">
    <location>
        <begin position="1"/>
        <end position="28"/>
    </location>
</feature>
<dbReference type="InterPro" id="IPR036195">
    <property type="entry name" value="AbfB_ABD_sf"/>
</dbReference>
<organism evidence="10 11">
    <name type="scientific">Streptomyces roseirectus</name>
    <dbReference type="NCBI Taxonomy" id="2768066"/>
    <lineage>
        <taxon>Bacteria</taxon>
        <taxon>Bacillati</taxon>
        <taxon>Actinomycetota</taxon>
        <taxon>Actinomycetes</taxon>
        <taxon>Kitasatosporales</taxon>
        <taxon>Streptomycetaceae</taxon>
        <taxon>Streptomyces</taxon>
    </lineage>
</organism>
<dbReference type="Proteomes" id="UP000516052">
    <property type="component" value="Chromosome"/>
</dbReference>
<sequence>MRRNAVRLLTAVLLALAGVFTGPAPAQAAAPESPAVTYTNPIAEQRADPHIFKHTDGYYYFTATVPAYDRIVLRRATTIQGLAAAPEVTIWTKHASGVMGAHIWAPEIHFIDGKWYVYFAAGATDDIWAIRMYVLEGTGANPLTATWTEKGQIKTTWETFSLDATTFVVNGVRYLSWAQRNPAEDNNTSLFIAKMANPWTIQGTPAELSQPTLPWETIGFKVNEGPALIQHGGKVFMTYSASATDANYCMGMLTASATADLTNPASWTKSSTPVFQSSAATSQYGPGHNSFTVSEDGRSDILVYHDRSYKDITGDPLNDPNRRTRVQKVYWKADGTPDFGIPVADGVTPHRLSSYNYPDRFVRHYDYRARIDANVSPLADSQFRTVTGLAGSGTVSLESANFPGYYLRSTSAGEVRVEKNDGTAAFAAGASFFGRAGLADAAGVSYESYGTPGRYLRHYDYLLYTQAPGTATDRADATFYRQ</sequence>
<dbReference type="PANTHER" id="PTHR43817:SF1">
    <property type="entry name" value="HYDROLASE, FAMILY 43, PUTATIVE (AFU_ORTHOLOGUE AFUA_3G01660)-RELATED"/>
    <property type="match status" value="1"/>
</dbReference>
<feature type="active site" description="Proton acceptor" evidence="5">
    <location>
        <position position="48"/>
    </location>
</feature>
<dbReference type="InterPro" id="IPR006710">
    <property type="entry name" value="Glyco_hydro_43"/>
</dbReference>
<evidence type="ECO:0000313" key="10">
    <source>
        <dbReference type="EMBL" id="QNP69409.1"/>
    </source>
</evidence>
<comment type="similarity">
    <text evidence="1 7">Belongs to the glycosyl hydrolase 43 family.</text>
</comment>
<dbReference type="Pfam" id="PF04616">
    <property type="entry name" value="Glyco_hydro_43"/>
    <property type="match status" value="1"/>
</dbReference>
<evidence type="ECO:0000256" key="3">
    <source>
        <dbReference type="ARBA" id="ARBA00022801"/>
    </source>
</evidence>
<evidence type="ECO:0000256" key="4">
    <source>
        <dbReference type="ARBA" id="ARBA00023295"/>
    </source>
</evidence>
<dbReference type="InterPro" id="IPR007934">
    <property type="entry name" value="AbfB_ABD"/>
</dbReference>
<dbReference type="EMBL" id="CP060828">
    <property type="protein sequence ID" value="QNP69409.1"/>
    <property type="molecule type" value="Genomic_DNA"/>
</dbReference>
<evidence type="ECO:0000256" key="6">
    <source>
        <dbReference type="PIRSR" id="PIRSR606710-2"/>
    </source>
</evidence>
<accession>A0A7H0I9E3</accession>
<proteinExistence type="inferred from homology"/>
<dbReference type="PANTHER" id="PTHR43817">
    <property type="entry name" value="GLYCOSYL HYDROLASE"/>
    <property type="match status" value="1"/>
</dbReference>
<keyword evidence="4 7" id="KW-0326">Glycosidase</keyword>
<feature type="domain" description="Alpha-L-arabinofuranosidase B arabinose-binding" evidence="9">
    <location>
        <begin position="351"/>
        <end position="480"/>
    </location>
</feature>
<feature type="active site" description="Proton donor" evidence="5">
    <location>
        <position position="224"/>
    </location>
</feature>
<dbReference type="Gene3D" id="2.115.10.20">
    <property type="entry name" value="Glycosyl hydrolase domain, family 43"/>
    <property type="match status" value="1"/>
</dbReference>
<dbReference type="KEGG" id="sroi:IAG44_08140"/>
<dbReference type="RefSeq" id="WP_187746448.1">
    <property type="nucleotide sequence ID" value="NZ_CP060828.1"/>
</dbReference>
<evidence type="ECO:0000256" key="5">
    <source>
        <dbReference type="PIRSR" id="PIRSR606710-1"/>
    </source>
</evidence>
<dbReference type="SUPFAM" id="SSF75005">
    <property type="entry name" value="Arabinanase/levansucrase/invertase"/>
    <property type="match status" value="1"/>
</dbReference>
<dbReference type="InterPro" id="IPR023296">
    <property type="entry name" value="Glyco_hydro_beta-prop_sf"/>
</dbReference>
<feature type="site" description="Important for catalytic activity, responsible for pKa modulation of the active site Glu and correct orientation of both the proton donor and substrate" evidence="6">
    <location>
        <position position="163"/>
    </location>
</feature>
<keyword evidence="3 7" id="KW-0378">Hydrolase</keyword>
<evidence type="ECO:0000256" key="2">
    <source>
        <dbReference type="ARBA" id="ARBA00022729"/>
    </source>
</evidence>
<dbReference type="CDD" id="cd23399">
    <property type="entry name" value="beta-trefoil_ABD_ABFB"/>
    <property type="match status" value="1"/>
</dbReference>
<name>A0A7H0I9E3_9ACTN</name>
<dbReference type="AlphaFoldDB" id="A0A7H0I9E3"/>
<feature type="chain" id="PRO_5028997114" evidence="8">
    <location>
        <begin position="29"/>
        <end position="482"/>
    </location>
</feature>
<keyword evidence="2 8" id="KW-0732">Signal</keyword>
<gene>
    <name evidence="10" type="ORF">IAG44_08140</name>
</gene>
<dbReference type="Pfam" id="PF05270">
    <property type="entry name" value="AbfB"/>
    <property type="match status" value="1"/>
</dbReference>
<dbReference type="Gene3D" id="2.80.10.50">
    <property type="match status" value="1"/>
</dbReference>
<dbReference type="GO" id="GO:0046373">
    <property type="term" value="P:L-arabinose metabolic process"/>
    <property type="evidence" value="ECO:0007669"/>
    <property type="project" value="InterPro"/>
</dbReference>